<evidence type="ECO:0000256" key="1">
    <source>
        <dbReference type="ARBA" id="ARBA00022450"/>
    </source>
</evidence>
<evidence type="ECO:0000256" key="2">
    <source>
        <dbReference type="ARBA" id="ARBA00022553"/>
    </source>
</evidence>
<organism evidence="4 5">
    <name type="scientific">Actinoplanes subglobosus</name>
    <dbReference type="NCBI Taxonomy" id="1547892"/>
    <lineage>
        <taxon>Bacteria</taxon>
        <taxon>Bacillati</taxon>
        <taxon>Actinomycetota</taxon>
        <taxon>Actinomycetes</taxon>
        <taxon>Micromonosporales</taxon>
        <taxon>Micromonosporaceae</taxon>
        <taxon>Actinoplanes</taxon>
    </lineage>
</organism>
<dbReference type="EMBL" id="JBHSBL010000020">
    <property type="protein sequence ID" value="MFC4069030.1"/>
    <property type="molecule type" value="Genomic_DNA"/>
</dbReference>
<dbReference type="InterPro" id="IPR036736">
    <property type="entry name" value="ACP-like_sf"/>
</dbReference>
<dbReference type="Gene3D" id="1.10.1200.10">
    <property type="entry name" value="ACP-like"/>
    <property type="match status" value="1"/>
</dbReference>
<dbReference type="Pfam" id="PF00550">
    <property type="entry name" value="PP-binding"/>
    <property type="match status" value="1"/>
</dbReference>
<dbReference type="InterPro" id="IPR006162">
    <property type="entry name" value="Ppantetheine_attach_site"/>
</dbReference>
<proteinExistence type="predicted"/>
<keyword evidence="2" id="KW-0597">Phosphoprotein</keyword>
<comment type="caution">
    <text evidence="4">The sequence shown here is derived from an EMBL/GenBank/DDBJ whole genome shotgun (WGS) entry which is preliminary data.</text>
</comment>
<dbReference type="InterPro" id="IPR009081">
    <property type="entry name" value="PP-bd_ACP"/>
</dbReference>
<dbReference type="SUPFAM" id="SSF47336">
    <property type="entry name" value="ACP-like"/>
    <property type="match status" value="1"/>
</dbReference>
<evidence type="ECO:0000259" key="3">
    <source>
        <dbReference type="PROSITE" id="PS50075"/>
    </source>
</evidence>
<reference evidence="5" key="1">
    <citation type="journal article" date="2019" name="Int. J. Syst. Evol. Microbiol.">
        <title>The Global Catalogue of Microorganisms (GCM) 10K type strain sequencing project: providing services to taxonomists for standard genome sequencing and annotation.</title>
        <authorList>
            <consortium name="The Broad Institute Genomics Platform"/>
            <consortium name="The Broad Institute Genome Sequencing Center for Infectious Disease"/>
            <person name="Wu L."/>
            <person name="Ma J."/>
        </authorList>
    </citation>
    <scope>NUCLEOTIDE SEQUENCE [LARGE SCALE GENOMIC DNA]</scope>
    <source>
        <strain evidence="5">TBRC 5832</strain>
    </source>
</reference>
<protein>
    <submittedName>
        <fullName evidence="4">Phosphopantetheine-binding protein</fullName>
    </submittedName>
</protein>
<feature type="domain" description="Carrier" evidence="3">
    <location>
        <begin position="1"/>
        <end position="78"/>
    </location>
</feature>
<evidence type="ECO:0000313" key="5">
    <source>
        <dbReference type="Proteomes" id="UP001595867"/>
    </source>
</evidence>
<gene>
    <name evidence="4" type="ORF">ACFO0C_29205</name>
</gene>
<accession>A0ABV8J4X8</accession>
<dbReference type="PROSITE" id="PS00012">
    <property type="entry name" value="PHOSPHOPANTETHEINE"/>
    <property type="match status" value="1"/>
</dbReference>
<dbReference type="PROSITE" id="PS50075">
    <property type="entry name" value="CARRIER"/>
    <property type="match status" value="1"/>
</dbReference>
<dbReference type="RefSeq" id="WP_378069931.1">
    <property type="nucleotide sequence ID" value="NZ_JBHSBL010000020.1"/>
</dbReference>
<evidence type="ECO:0000313" key="4">
    <source>
        <dbReference type="EMBL" id="MFC4069030.1"/>
    </source>
</evidence>
<sequence length="81" mass="9150">MWDTGFEEELRRFLPFLPPEEELAPDSALRDLGLDSLATVELLAALESRYDVRFVDDALNPANFTTPGVLWRTVDGIRVTV</sequence>
<keyword evidence="5" id="KW-1185">Reference proteome</keyword>
<dbReference type="Proteomes" id="UP001595867">
    <property type="component" value="Unassembled WGS sequence"/>
</dbReference>
<name>A0ABV8J4X8_9ACTN</name>
<keyword evidence="1" id="KW-0596">Phosphopantetheine</keyword>